<accession>A0A5S6QY57</accession>
<proteinExistence type="predicted"/>
<reference evidence="3" key="1">
    <citation type="submission" date="2019-12" db="UniProtKB">
        <authorList>
            <consortium name="WormBaseParasite"/>
        </authorList>
    </citation>
    <scope>IDENTIFICATION</scope>
</reference>
<evidence type="ECO:0000256" key="1">
    <source>
        <dbReference type="SAM" id="MobiDB-lite"/>
    </source>
</evidence>
<feature type="compositionally biased region" description="Polar residues" evidence="1">
    <location>
        <begin position="157"/>
        <end position="168"/>
    </location>
</feature>
<feature type="compositionally biased region" description="Basic and acidic residues" evidence="1">
    <location>
        <begin position="69"/>
        <end position="80"/>
    </location>
</feature>
<dbReference type="WBParaSite" id="TMUE_3000012190.1">
    <property type="protein sequence ID" value="TMUE_3000012190.1"/>
    <property type="gene ID" value="WBGene00301494"/>
</dbReference>
<evidence type="ECO:0000313" key="3">
    <source>
        <dbReference type="WBParaSite" id="TMUE_3000012190.1"/>
    </source>
</evidence>
<evidence type="ECO:0000313" key="2">
    <source>
        <dbReference type="Proteomes" id="UP000046395"/>
    </source>
</evidence>
<feature type="region of interest" description="Disordered" evidence="1">
    <location>
        <begin position="1"/>
        <end position="38"/>
    </location>
</feature>
<feature type="region of interest" description="Disordered" evidence="1">
    <location>
        <begin position="127"/>
        <end position="168"/>
    </location>
</feature>
<sequence length="208" mass="22558">MDGDRDERSPLPYPGVACGGCTRLGGPVAPEGAASPRRRVMPLAKAKRSEHTCGHETGHADAPCQRGFQHTDENSGPRGRRLENFRRTTQHGARLSNAQAGDEVGPTMLPLLAGFWNARRKLRLRSKGRATRRANAGQGVVPRRKGVPRPRGGASGKMTTDTNRVSTGHTDANLLSRKFSSALTVPIWDQYVSDRLKHILPESTGCHA</sequence>
<dbReference type="Proteomes" id="UP000046395">
    <property type="component" value="Unassembled WGS sequence"/>
</dbReference>
<name>A0A5S6QY57_TRIMR</name>
<keyword evidence="2" id="KW-1185">Reference proteome</keyword>
<protein>
    <submittedName>
        <fullName evidence="3">Uncharacterized protein</fullName>
    </submittedName>
</protein>
<feature type="region of interest" description="Disordered" evidence="1">
    <location>
        <begin position="52"/>
        <end position="80"/>
    </location>
</feature>
<organism evidence="2 3">
    <name type="scientific">Trichuris muris</name>
    <name type="common">Mouse whipworm</name>
    <dbReference type="NCBI Taxonomy" id="70415"/>
    <lineage>
        <taxon>Eukaryota</taxon>
        <taxon>Metazoa</taxon>
        <taxon>Ecdysozoa</taxon>
        <taxon>Nematoda</taxon>
        <taxon>Enoplea</taxon>
        <taxon>Dorylaimia</taxon>
        <taxon>Trichinellida</taxon>
        <taxon>Trichuridae</taxon>
        <taxon>Trichuris</taxon>
    </lineage>
</organism>
<dbReference type="AlphaFoldDB" id="A0A5S6QY57"/>